<keyword evidence="3" id="KW-0812">Transmembrane</keyword>
<dbReference type="PROSITE" id="PS51782">
    <property type="entry name" value="LYSM"/>
    <property type="match status" value="1"/>
</dbReference>
<protein>
    <submittedName>
        <fullName evidence="5">LysM peptidoglycan-binding domain-containing protein</fullName>
    </submittedName>
</protein>
<feature type="coiled-coil region" evidence="1">
    <location>
        <begin position="48"/>
        <end position="89"/>
    </location>
</feature>
<reference evidence="5 6" key="1">
    <citation type="submission" date="2020-07" db="EMBL/GenBank/DDBJ databases">
        <authorList>
            <person name="Feng X."/>
        </authorList>
    </citation>
    <scope>NUCLEOTIDE SEQUENCE [LARGE SCALE GENOMIC DNA]</scope>
    <source>
        <strain evidence="5 6">JCM31066</strain>
    </source>
</reference>
<feature type="region of interest" description="Disordered" evidence="2">
    <location>
        <begin position="137"/>
        <end position="170"/>
    </location>
</feature>
<feature type="transmembrane region" description="Helical" evidence="3">
    <location>
        <begin position="20"/>
        <end position="41"/>
    </location>
</feature>
<evidence type="ECO:0000313" key="6">
    <source>
        <dbReference type="Proteomes" id="UP000546464"/>
    </source>
</evidence>
<gene>
    <name evidence="5" type="ORF">H5P28_18635</name>
</gene>
<comment type="caution">
    <text evidence="5">The sequence shown here is derived from an EMBL/GenBank/DDBJ whole genome shotgun (WGS) entry which is preliminary data.</text>
</comment>
<keyword evidence="1" id="KW-0175">Coiled coil</keyword>
<dbReference type="Gene3D" id="3.10.350.10">
    <property type="entry name" value="LysM domain"/>
    <property type="match status" value="1"/>
</dbReference>
<sequence>MDDVSDSLLDTAGESRGGMPVFVPIALALVGIALGGVALYFTLTGGKEDELTARLSESGNQVAQLEKRITELNAQNEKLRHDYELLGRKMDSSINTVTGQVQKALNDVGMALNQTNQKVAANTEGITKVVEALNSGQVRPSASSRPSVANAGTGATNQPNEAASVAEPEDAEPGYRMHVIASGESFASVAKKYGVPLQKVLEANPDDDPHRLAIGQRIRVPLPDNE</sequence>
<evidence type="ECO:0000313" key="5">
    <source>
        <dbReference type="EMBL" id="MBC2596288.1"/>
    </source>
</evidence>
<evidence type="ECO:0000256" key="2">
    <source>
        <dbReference type="SAM" id="MobiDB-lite"/>
    </source>
</evidence>
<feature type="compositionally biased region" description="Polar residues" evidence="2">
    <location>
        <begin position="137"/>
        <end position="147"/>
    </location>
</feature>
<dbReference type="InterPro" id="IPR018392">
    <property type="entry name" value="LysM"/>
</dbReference>
<evidence type="ECO:0000256" key="1">
    <source>
        <dbReference type="SAM" id="Coils"/>
    </source>
</evidence>
<keyword evidence="3" id="KW-1133">Transmembrane helix</keyword>
<dbReference type="InterPro" id="IPR036779">
    <property type="entry name" value="LysM_dom_sf"/>
</dbReference>
<evidence type="ECO:0000259" key="4">
    <source>
        <dbReference type="PROSITE" id="PS51782"/>
    </source>
</evidence>
<dbReference type="SUPFAM" id="SSF54106">
    <property type="entry name" value="LysM domain"/>
    <property type="match status" value="1"/>
</dbReference>
<accession>A0A842HK14</accession>
<dbReference type="Pfam" id="PF01476">
    <property type="entry name" value="LysM"/>
    <property type="match status" value="1"/>
</dbReference>
<keyword evidence="3" id="KW-0472">Membrane</keyword>
<dbReference type="AlphaFoldDB" id="A0A842HK14"/>
<dbReference type="Proteomes" id="UP000546464">
    <property type="component" value="Unassembled WGS sequence"/>
</dbReference>
<dbReference type="CDD" id="cd00118">
    <property type="entry name" value="LysM"/>
    <property type="match status" value="1"/>
</dbReference>
<evidence type="ECO:0000256" key="3">
    <source>
        <dbReference type="SAM" id="Phobius"/>
    </source>
</evidence>
<dbReference type="SMART" id="SM00257">
    <property type="entry name" value="LysM"/>
    <property type="match status" value="1"/>
</dbReference>
<name>A0A842HK14_9BACT</name>
<dbReference type="EMBL" id="JACHVB010000064">
    <property type="protein sequence ID" value="MBC2596288.1"/>
    <property type="molecule type" value="Genomic_DNA"/>
</dbReference>
<dbReference type="RefSeq" id="WP_185677206.1">
    <property type="nucleotide sequence ID" value="NZ_JACHVB010000064.1"/>
</dbReference>
<proteinExistence type="predicted"/>
<keyword evidence="6" id="KW-1185">Reference proteome</keyword>
<feature type="domain" description="LysM" evidence="4">
    <location>
        <begin position="176"/>
        <end position="220"/>
    </location>
</feature>
<organism evidence="5 6">
    <name type="scientific">Ruficoccus amylovorans</name>
    <dbReference type="NCBI Taxonomy" id="1804625"/>
    <lineage>
        <taxon>Bacteria</taxon>
        <taxon>Pseudomonadati</taxon>
        <taxon>Verrucomicrobiota</taxon>
        <taxon>Opitutia</taxon>
        <taxon>Puniceicoccales</taxon>
        <taxon>Cerasicoccaceae</taxon>
        <taxon>Ruficoccus</taxon>
    </lineage>
</organism>